<keyword evidence="8" id="KW-1185">Reference proteome</keyword>
<organism evidence="7 8">
    <name type="scientific">Marchantia polymorpha subsp. ruderalis</name>
    <dbReference type="NCBI Taxonomy" id="1480154"/>
    <lineage>
        <taxon>Eukaryota</taxon>
        <taxon>Viridiplantae</taxon>
        <taxon>Streptophyta</taxon>
        <taxon>Embryophyta</taxon>
        <taxon>Marchantiophyta</taxon>
        <taxon>Marchantiopsida</taxon>
        <taxon>Marchantiidae</taxon>
        <taxon>Marchantiales</taxon>
        <taxon>Marchantiaceae</taxon>
        <taxon>Marchantia</taxon>
    </lineage>
</organism>
<keyword evidence="4" id="KW-0560">Oxidoreductase</keyword>
<reference evidence="7" key="1">
    <citation type="submission" date="2016-03" db="EMBL/GenBank/DDBJ databases">
        <title>Mechanisms controlling the formation of the plant cell surface in tip-growing cells are functionally conserved among land plants.</title>
        <authorList>
            <person name="Honkanen S."/>
            <person name="Jones V.A."/>
            <person name="Morieri G."/>
            <person name="Champion C."/>
            <person name="Hetherington A.J."/>
            <person name="Kelly S."/>
            <person name="Saint-Marcoux D."/>
            <person name="Proust H."/>
            <person name="Prescott H."/>
            <person name="Dolan L."/>
        </authorList>
    </citation>
    <scope>NUCLEOTIDE SEQUENCE [LARGE SCALE GENOMIC DNA]</scope>
    <source>
        <tissue evidence="7">Whole gametophyte</tissue>
    </source>
</reference>
<dbReference type="GO" id="GO:0006631">
    <property type="term" value="P:fatty acid metabolic process"/>
    <property type="evidence" value="ECO:0007669"/>
    <property type="project" value="UniProtKB-ARBA"/>
</dbReference>
<dbReference type="GO" id="GO:0004601">
    <property type="term" value="F:peroxidase activity"/>
    <property type="evidence" value="ECO:0007669"/>
    <property type="project" value="InterPro"/>
</dbReference>
<comment type="caution">
    <text evidence="7">The sequence shown here is derived from an EMBL/GenBank/DDBJ whole genome shotgun (WGS) entry which is preliminary data.</text>
</comment>
<evidence type="ECO:0000256" key="6">
    <source>
        <dbReference type="PIRSR" id="PIRSR619791-2"/>
    </source>
</evidence>
<dbReference type="GO" id="GO:0020037">
    <property type="term" value="F:heme binding"/>
    <property type="evidence" value="ECO:0007669"/>
    <property type="project" value="InterPro"/>
</dbReference>
<keyword evidence="6" id="KW-0349">Heme</keyword>
<evidence type="ECO:0000256" key="1">
    <source>
        <dbReference type="ARBA" id="ARBA00022723"/>
    </source>
</evidence>
<keyword evidence="1 6" id="KW-0479">Metal-binding</keyword>
<dbReference type="GO" id="GO:0006979">
    <property type="term" value="P:response to oxidative stress"/>
    <property type="evidence" value="ECO:0007669"/>
    <property type="project" value="InterPro"/>
</dbReference>
<dbReference type="Gene3D" id="1.10.640.10">
    <property type="entry name" value="Haem peroxidase domain superfamily, animal type"/>
    <property type="match status" value="1"/>
</dbReference>
<keyword evidence="3" id="KW-0223">Dioxygenase</keyword>
<feature type="binding site" description="axial binding residue" evidence="6">
    <location>
        <position position="517"/>
    </location>
    <ligand>
        <name>heme b</name>
        <dbReference type="ChEBI" id="CHEBI:60344"/>
    </ligand>
    <ligandPart>
        <name>Fe</name>
        <dbReference type="ChEBI" id="CHEBI:18248"/>
    </ligandPart>
</feature>
<dbReference type="InterPro" id="IPR050783">
    <property type="entry name" value="Oxylipin_biosynth_metab"/>
</dbReference>
<dbReference type="GO" id="GO:0046872">
    <property type="term" value="F:metal ion binding"/>
    <property type="evidence" value="ECO:0007669"/>
    <property type="project" value="UniProtKB-KW"/>
</dbReference>
<evidence type="ECO:0000256" key="3">
    <source>
        <dbReference type="ARBA" id="ARBA00022964"/>
    </source>
</evidence>
<evidence type="ECO:0000256" key="5">
    <source>
        <dbReference type="ARBA" id="ARBA00023004"/>
    </source>
</evidence>
<dbReference type="PANTHER" id="PTHR11903:SF11">
    <property type="entry name" value="ALPHA-DIOXYGENASE 1"/>
    <property type="match status" value="1"/>
</dbReference>
<dbReference type="GO" id="GO:0006952">
    <property type="term" value="P:defense response"/>
    <property type="evidence" value="ECO:0007669"/>
    <property type="project" value="UniProtKB-KW"/>
</dbReference>
<dbReference type="InterPro" id="IPR019791">
    <property type="entry name" value="Haem_peroxidase_animal"/>
</dbReference>
<evidence type="ECO:0000256" key="2">
    <source>
        <dbReference type="ARBA" id="ARBA00022821"/>
    </source>
</evidence>
<evidence type="ECO:0000256" key="4">
    <source>
        <dbReference type="ARBA" id="ARBA00023002"/>
    </source>
</evidence>
<name>A0A176VXW9_MARPO</name>
<dbReference type="PROSITE" id="PS50292">
    <property type="entry name" value="PEROXIDASE_3"/>
    <property type="match status" value="1"/>
</dbReference>
<keyword evidence="2" id="KW-0611">Plant defense</keyword>
<proteinExistence type="predicted"/>
<accession>A0A176VXW9</accession>
<evidence type="ECO:0000313" key="7">
    <source>
        <dbReference type="EMBL" id="OAE24995.1"/>
    </source>
</evidence>
<dbReference type="SUPFAM" id="SSF48113">
    <property type="entry name" value="Heme-dependent peroxidases"/>
    <property type="match status" value="1"/>
</dbReference>
<dbReference type="AlphaFoldDB" id="A0A176VXW9"/>
<evidence type="ECO:0000313" key="8">
    <source>
        <dbReference type="Proteomes" id="UP000077202"/>
    </source>
</evidence>
<protein>
    <submittedName>
        <fullName evidence="7">Uncharacterized protein</fullName>
    </submittedName>
</protein>
<dbReference type="PANTHER" id="PTHR11903">
    <property type="entry name" value="PROSTAGLANDIN G/H SYNTHASE"/>
    <property type="match status" value="1"/>
</dbReference>
<sequence>MSFKIGAKEGSEKPRFLNLVTNWEYIPGSTVPALQRWCPDEKIEASDIARAPTSFRSRPRRIFLLNKRSLVMEKYTYTSASFGPSGWGRVIGSGKTPRESLVGPPEEGLFPYALEEQGAEGRLEPEEENMGLLSFAVSPELRPAFDSMTFGYKLCLLYVNLSDRFLKWHKVPVVLGLIYLELRRTIHQKYNLIAVGPADKDPGDEGSFIGRNIDQTPPVSESQLMEPHPAVVATKLLNRKNFVGTGTQFNMIATSWINFMIHDWIDHQEDDSPSKIAELVAPSSVAAQCPLKAFKFHPGHEEDIGSGKIGFRNTRSSWWDASMIYGTSAEVQQSLRTGKEGKLKISDDGSGLLQAGHNDIPLTGDPRNPWMGVAVLQSLFIAEHNLICDTIKIFYSSNDSGVFKQLSGVTRFCGPCTVQAAHPTFDDETIYKHAKVTTQTVLAKIHTIDWTVQLLKMNTLLAGMRANWYGLLGKWVKDNIGSTNISLLSGIVGHSKTVDHGVPYSLTEEFTSVYRMHPLLPEKIEIRDLRKAPKIKNEPVLIEEVPLGEMIGTAGIKKARGYGIKTLLMSMGNQPSGALTLFNYPTWMRDLEVTDASGVRRTDHVDMAALEIYRDRSRRVYRYNEFRKRLFMPTIKSWSDLTDDRETIAILTDVYGNDVEKCDVLVGLLAEKKIKGYAISETAFYIFLLMATRRLEATPLFTTNFNEATFTKEGLHWVNTTEGLKDVLLRHHPEVVKSWMPASSAFSIWSVPADSFNPIPTLIRFP</sequence>
<gene>
    <name evidence="7" type="ORF">AXG93_3856s1250</name>
</gene>
<dbReference type="Proteomes" id="UP000077202">
    <property type="component" value="Unassembled WGS sequence"/>
</dbReference>
<keyword evidence="5 6" id="KW-0408">Iron</keyword>
<dbReference type="InterPro" id="IPR037120">
    <property type="entry name" value="Haem_peroxidase_sf_animal"/>
</dbReference>
<dbReference type="Pfam" id="PF03098">
    <property type="entry name" value="An_peroxidase"/>
    <property type="match status" value="1"/>
</dbReference>
<dbReference type="EMBL" id="LVLJ01002438">
    <property type="protein sequence ID" value="OAE24995.1"/>
    <property type="molecule type" value="Genomic_DNA"/>
</dbReference>
<dbReference type="InterPro" id="IPR010255">
    <property type="entry name" value="Haem_peroxidase_sf"/>
</dbReference>
<dbReference type="GO" id="GO:0016702">
    <property type="term" value="F:oxidoreductase activity, acting on single donors with incorporation of molecular oxygen, incorporation of two atoms of oxygen"/>
    <property type="evidence" value="ECO:0007669"/>
    <property type="project" value="TreeGrafter"/>
</dbReference>